<feature type="transmembrane region" description="Helical" evidence="8">
    <location>
        <begin position="146"/>
        <end position="163"/>
    </location>
</feature>
<keyword evidence="5 8" id="KW-0812">Transmembrane</keyword>
<evidence type="ECO:0000256" key="5">
    <source>
        <dbReference type="ARBA" id="ARBA00022692"/>
    </source>
</evidence>
<feature type="transmembrane region" description="Helical" evidence="8">
    <location>
        <begin position="183"/>
        <end position="203"/>
    </location>
</feature>
<dbReference type="InterPro" id="IPR004761">
    <property type="entry name" value="Spore_GerAB"/>
</dbReference>
<organism evidence="9 10">
    <name type="scientific">Brevibacillus choshinensis</name>
    <dbReference type="NCBI Taxonomy" id="54911"/>
    <lineage>
        <taxon>Bacteria</taxon>
        <taxon>Bacillati</taxon>
        <taxon>Bacillota</taxon>
        <taxon>Bacilli</taxon>
        <taxon>Bacillales</taxon>
        <taxon>Paenibacillaceae</taxon>
        <taxon>Brevibacillus</taxon>
    </lineage>
</organism>
<feature type="transmembrane region" description="Helical" evidence="8">
    <location>
        <begin position="270"/>
        <end position="291"/>
    </location>
</feature>
<evidence type="ECO:0000256" key="1">
    <source>
        <dbReference type="ARBA" id="ARBA00004141"/>
    </source>
</evidence>
<evidence type="ECO:0000313" key="10">
    <source>
        <dbReference type="Proteomes" id="UP000596248"/>
    </source>
</evidence>
<evidence type="ECO:0000256" key="2">
    <source>
        <dbReference type="ARBA" id="ARBA00007998"/>
    </source>
</evidence>
<dbReference type="PANTHER" id="PTHR34975:SF2">
    <property type="entry name" value="SPORE GERMINATION PROTEIN A2"/>
    <property type="match status" value="1"/>
</dbReference>
<dbReference type="Proteomes" id="UP000596248">
    <property type="component" value="Chromosome"/>
</dbReference>
<dbReference type="NCBIfam" id="TIGR00912">
    <property type="entry name" value="2A0309"/>
    <property type="match status" value="1"/>
</dbReference>
<sequence length="368" mass="41142">MLEQGKISGTQAAMILYSTIMSTAMIIGPSIMAKRASNDLWISPIWASLMGFLAVFIACHLHKRFPKLSIIQQSEQIVGVAAGKVIGFLYLFILVQINGCIVREYTEFITLFLRDTPTIIVSAVLVMVCVYAVQGGIEVLARSAQVFFPLFVAPLVVMILLVLKDMEPQSIFPVLENGLIPTFEAAILPQAWFSEAFLLSFLLPFLDDRKNGKRAAMITVFASMITMIVANLTTWFLMGDVSKTLMFPIMDVARYISVADFFENLESGVMAIWVIGVFIKVSIFLYASVLGTAQWLQLSNYRLVALPIGWLTVLFSFWGLPNFATLSEWNIRVVPFYLSLFFVIMPGILLLFSFFSRKRSKVRGVDSG</sequence>
<keyword evidence="7 8" id="KW-0472">Membrane</keyword>
<evidence type="ECO:0000256" key="4">
    <source>
        <dbReference type="ARBA" id="ARBA00022544"/>
    </source>
</evidence>
<evidence type="ECO:0000256" key="7">
    <source>
        <dbReference type="ARBA" id="ARBA00023136"/>
    </source>
</evidence>
<comment type="subcellular location">
    <subcellularLocation>
        <location evidence="1">Membrane</location>
        <topology evidence="1">Multi-pass membrane protein</topology>
    </subcellularLocation>
</comment>
<dbReference type="Gene3D" id="1.20.1740.10">
    <property type="entry name" value="Amino acid/polyamine transporter I"/>
    <property type="match status" value="1"/>
</dbReference>
<accession>A0ABX7FGC8</accession>
<protein>
    <submittedName>
        <fullName evidence="9">Endospore germination permease</fullName>
    </submittedName>
</protein>
<dbReference type="Pfam" id="PF03845">
    <property type="entry name" value="Spore_permease"/>
    <property type="match status" value="1"/>
</dbReference>
<feature type="transmembrane region" description="Helical" evidence="8">
    <location>
        <begin position="336"/>
        <end position="355"/>
    </location>
</feature>
<evidence type="ECO:0000313" key="9">
    <source>
        <dbReference type="EMBL" id="QRG65081.1"/>
    </source>
</evidence>
<proteinExistence type="inferred from homology"/>
<feature type="transmembrane region" description="Helical" evidence="8">
    <location>
        <begin position="12"/>
        <end position="33"/>
    </location>
</feature>
<name>A0ABX7FGC8_BRECH</name>
<keyword evidence="4" id="KW-0309">Germination</keyword>
<feature type="transmembrane region" description="Helical" evidence="8">
    <location>
        <begin position="117"/>
        <end position="134"/>
    </location>
</feature>
<feature type="transmembrane region" description="Helical" evidence="8">
    <location>
        <begin position="77"/>
        <end position="97"/>
    </location>
</feature>
<dbReference type="EMBL" id="CP069127">
    <property type="protein sequence ID" value="QRG65081.1"/>
    <property type="molecule type" value="Genomic_DNA"/>
</dbReference>
<keyword evidence="10" id="KW-1185">Reference proteome</keyword>
<feature type="transmembrane region" description="Helical" evidence="8">
    <location>
        <begin position="303"/>
        <end position="324"/>
    </location>
</feature>
<reference evidence="9 10" key="1">
    <citation type="submission" date="2021-01" db="EMBL/GenBank/DDBJ databases">
        <title>Identification of strong promoters based on the transcriptome of Brevibacillus choshinensis.</title>
        <authorList>
            <person name="Yao D."/>
            <person name="Zhang K."/>
            <person name="Wu J."/>
        </authorList>
    </citation>
    <scope>NUCLEOTIDE SEQUENCE [LARGE SCALE GENOMIC DNA]</scope>
    <source>
        <strain evidence="9 10">HPD31-SP3</strain>
    </source>
</reference>
<dbReference type="PANTHER" id="PTHR34975">
    <property type="entry name" value="SPORE GERMINATION PROTEIN A2"/>
    <property type="match status" value="1"/>
</dbReference>
<dbReference type="RefSeq" id="WP_203254599.1">
    <property type="nucleotide sequence ID" value="NZ_CP069127.1"/>
</dbReference>
<feature type="transmembrane region" description="Helical" evidence="8">
    <location>
        <begin position="215"/>
        <end position="238"/>
    </location>
</feature>
<gene>
    <name evidence="9" type="ORF">JNE38_15605</name>
</gene>
<keyword evidence="6 8" id="KW-1133">Transmembrane helix</keyword>
<evidence type="ECO:0000256" key="8">
    <source>
        <dbReference type="SAM" id="Phobius"/>
    </source>
</evidence>
<evidence type="ECO:0000256" key="3">
    <source>
        <dbReference type="ARBA" id="ARBA00022448"/>
    </source>
</evidence>
<evidence type="ECO:0000256" key="6">
    <source>
        <dbReference type="ARBA" id="ARBA00022989"/>
    </source>
</evidence>
<feature type="transmembrane region" description="Helical" evidence="8">
    <location>
        <begin position="45"/>
        <end position="65"/>
    </location>
</feature>
<keyword evidence="3" id="KW-0813">Transport</keyword>
<comment type="similarity">
    <text evidence="2">Belongs to the amino acid-polyamine-organocation (APC) superfamily. Spore germination protein (SGP) (TC 2.A.3.9) family.</text>
</comment>